<sequence length="430" mass="46645">MTQRRKSKKTEAEPRRVNRRTFLAGAGAAACVGAGLWLRRKKFSKRDKTKAEKQPVENPALPAGEWRAVWVSYLEWAAMDFSSADAFRAGCVQMLENCAGLGLNTVLAQVRPFGDALYKSQLFPWSHLCTGVQGQDPGFDPLDILLQEAHGRGLSVEAWLNPYRLRSSAAMPPNLAENNLANTHPEWVCAVGDGLYLNPAEPAVADYVVQGVAELLQNYAVDGIHFDDYFYPTTEESIDAAQFAASGAADLAAWRRQNVTALVKKVHDTVKTADPTLRFGISPQGNPDNDLNSQYSDVTAWLAAGGEEQVVDYLCPQIYWGYGYTLQSGSTRFAFENIVPAWLAYPRAEGVALYFGLGAYRVGAGDGGANPDSVSGWSTGDVLARQVQDLRSQNAGGWALYRYGSLFGAGAPEQAAAECAALRTVTGKET</sequence>
<dbReference type="Gene3D" id="3.20.20.80">
    <property type="entry name" value="Glycosidases"/>
    <property type="match status" value="1"/>
</dbReference>
<keyword evidence="5" id="KW-1185">Reference proteome</keyword>
<dbReference type="PANTHER" id="PTHR43405">
    <property type="entry name" value="GLYCOSYL HYDROLASE DIGH"/>
    <property type="match status" value="1"/>
</dbReference>
<feature type="transmembrane region" description="Helical" evidence="2">
    <location>
        <begin position="21"/>
        <end position="38"/>
    </location>
</feature>
<accession>A0A2A6ZF31</accession>
<dbReference type="InterPro" id="IPR003790">
    <property type="entry name" value="GHL10"/>
</dbReference>
<feature type="domain" description="Glycosyl hydrolase-like 10" evidence="3">
    <location>
        <begin position="66"/>
        <end position="363"/>
    </location>
</feature>
<dbReference type="PANTHER" id="PTHR43405:SF1">
    <property type="entry name" value="GLYCOSYL HYDROLASE DIGH"/>
    <property type="match status" value="1"/>
</dbReference>
<organism evidence="4 5">
    <name type="scientific">Faecalibacterium langellae</name>
    <dbReference type="NCBI Taxonomy" id="3435293"/>
    <lineage>
        <taxon>Bacteria</taxon>
        <taxon>Bacillati</taxon>
        <taxon>Bacillota</taxon>
        <taxon>Clostridia</taxon>
        <taxon>Eubacteriales</taxon>
        <taxon>Oscillospiraceae</taxon>
        <taxon>Faecalibacterium</taxon>
    </lineage>
</organism>
<reference evidence="4 5" key="1">
    <citation type="journal article" date="2017" name="Front. Microbiol.">
        <title>New Insights into the Diversity of the Genus Faecalibacterium.</title>
        <authorList>
            <person name="Benevides L."/>
            <person name="Burman S."/>
            <person name="Martin R."/>
            <person name="Robert V."/>
            <person name="Thomas M."/>
            <person name="Miquel S."/>
            <person name="Chain F."/>
            <person name="Sokol H."/>
            <person name="Bermudez-Humaran L.G."/>
            <person name="Morrison M."/>
            <person name="Langella P."/>
            <person name="Azevedo V.A."/>
            <person name="Chatel J.M."/>
            <person name="Soares S."/>
        </authorList>
    </citation>
    <scope>NUCLEOTIDE SEQUENCE [LARGE SCALE GENOMIC DNA]</scope>
    <source>
        <strain evidence="5">CNCM I-4540</strain>
    </source>
</reference>
<dbReference type="Pfam" id="PF02638">
    <property type="entry name" value="GHL10"/>
    <property type="match status" value="1"/>
</dbReference>
<keyword evidence="2" id="KW-1133">Transmembrane helix</keyword>
<dbReference type="SUPFAM" id="SSF51445">
    <property type="entry name" value="(Trans)glycosidases"/>
    <property type="match status" value="1"/>
</dbReference>
<keyword evidence="1" id="KW-0732">Signal</keyword>
<keyword evidence="2" id="KW-0472">Membrane</keyword>
<name>A0A2A6ZF31_9FIRM</name>
<evidence type="ECO:0000313" key="5">
    <source>
        <dbReference type="Proteomes" id="UP000220752"/>
    </source>
</evidence>
<dbReference type="InterPro" id="IPR006311">
    <property type="entry name" value="TAT_signal"/>
</dbReference>
<evidence type="ECO:0000256" key="2">
    <source>
        <dbReference type="SAM" id="Phobius"/>
    </source>
</evidence>
<gene>
    <name evidence="4" type="ORF">CGS46_00050</name>
</gene>
<dbReference type="InterPro" id="IPR017853">
    <property type="entry name" value="GH"/>
</dbReference>
<dbReference type="PROSITE" id="PS51318">
    <property type="entry name" value="TAT"/>
    <property type="match status" value="1"/>
</dbReference>
<dbReference type="EMBL" id="NMTQ01000002">
    <property type="protein sequence ID" value="PDX59971.1"/>
    <property type="molecule type" value="Genomic_DNA"/>
</dbReference>
<evidence type="ECO:0000259" key="3">
    <source>
        <dbReference type="Pfam" id="PF02638"/>
    </source>
</evidence>
<dbReference type="InterPro" id="IPR052177">
    <property type="entry name" value="Divisome_Glycosyl_Hydrolase"/>
</dbReference>
<proteinExistence type="predicted"/>
<dbReference type="AlphaFoldDB" id="A0A2A6ZF31"/>
<dbReference type="PROSITE" id="PS51257">
    <property type="entry name" value="PROKAR_LIPOPROTEIN"/>
    <property type="match status" value="1"/>
</dbReference>
<comment type="caution">
    <text evidence="4">The sequence shown here is derived from an EMBL/GenBank/DDBJ whole genome shotgun (WGS) entry which is preliminary data.</text>
</comment>
<protein>
    <submittedName>
        <fullName evidence="4">FenI protein</fullName>
    </submittedName>
</protein>
<keyword evidence="2" id="KW-0812">Transmembrane</keyword>
<evidence type="ECO:0000256" key="1">
    <source>
        <dbReference type="ARBA" id="ARBA00022729"/>
    </source>
</evidence>
<dbReference type="Proteomes" id="UP000220752">
    <property type="component" value="Unassembled WGS sequence"/>
</dbReference>
<evidence type="ECO:0000313" key="4">
    <source>
        <dbReference type="EMBL" id="PDX59971.1"/>
    </source>
</evidence>